<reference evidence="1 2" key="1">
    <citation type="submission" date="2018-12" db="EMBL/GenBank/DDBJ databases">
        <authorList>
            <consortium name="Pathogen Informatics"/>
        </authorList>
    </citation>
    <scope>NUCLEOTIDE SEQUENCE [LARGE SCALE GENOMIC DNA]</scope>
    <source>
        <strain evidence="1 2">NCTC13193</strain>
    </source>
</reference>
<organism evidence="1 2">
    <name type="scientific">Serratia fonticola</name>
    <dbReference type="NCBI Taxonomy" id="47917"/>
    <lineage>
        <taxon>Bacteria</taxon>
        <taxon>Pseudomonadati</taxon>
        <taxon>Pseudomonadota</taxon>
        <taxon>Gammaproteobacteria</taxon>
        <taxon>Enterobacterales</taxon>
        <taxon>Yersiniaceae</taxon>
        <taxon>Serratia</taxon>
    </lineage>
</organism>
<evidence type="ECO:0000313" key="2">
    <source>
        <dbReference type="Proteomes" id="UP000270487"/>
    </source>
</evidence>
<sequence>MKPSIKQLRLQCRLDDDDDSDDELLTLYAGAARRKAENYTNRKLYDESVTYSA</sequence>
<dbReference type="InterPro" id="IPR021146">
    <property type="entry name" value="Phage_gp6-like_head-tail"/>
</dbReference>
<dbReference type="Proteomes" id="UP000270487">
    <property type="component" value="Chromosome"/>
</dbReference>
<protein>
    <submittedName>
        <fullName evidence="1">Phage gp6-like head-tail connector protein</fullName>
    </submittedName>
</protein>
<proteinExistence type="predicted"/>
<dbReference type="Pfam" id="PF05135">
    <property type="entry name" value="Phage_connect_1"/>
    <property type="match status" value="1"/>
</dbReference>
<dbReference type="EMBL" id="LR134492">
    <property type="protein sequence ID" value="VEI72901.1"/>
    <property type="molecule type" value="Genomic_DNA"/>
</dbReference>
<dbReference type="AlphaFoldDB" id="A0A448SYQ1"/>
<accession>A0A448SYQ1</accession>
<dbReference type="NCBIfam" id="TIGR01560">
    <property type="entry name" value="put_DNA_pack"/>
    <property type="match status" value="1"/>
</dbReference>
<dbReference type="InterPro" id="IPR006450">
    <property type="entry name" value="Phage_HK97_gp6-like"/>
</dbReference>
<evidence type="ECO:0000313" key="1">
    <source>
        <dbReference type="EMBL" id="VEI72901.1"/>
    </source>
</evidence>
<dbReference type="Gene3D" id="1.10.3230.30">
    <property type="entry name" value="Phage gp6-like head-tail connector protein"/>
    <property type="match status" value="1"/>
</dbReference>
<dbReference type="RefSeq" id="WP_141132572.1">
    <property type="nucleotide sequence ID" value="NZ_CAMISM010000014.1"/>
</dbReference>
<name>A0A448SYQ1_SERFO</name>
<gene>
    <name evidence="1" type="ORF">NCTC13193_03878</name>
</gene>